<gene>
    <name evidence="2" type="ORF">F0145_21315</name>
</gene>
<proteinExistence type="predicted"/>
<feature type="signal peptide" evidence="1">
    <location>
        <begin position="1"/>
        <end position="20"/>
    </location>
</feature>
<dbReference type="Pfam" id="PF12006">
    <property type="entry name" value="DUF3500"/>
    <property type="match status" value="1"/>
</dbReference>
<keyword evidence="3" id="KW-1185">Reference proteome</keyword>
<dbReference type="InterPro" id="IPR021889">
    <property type="entry name" value="DUF3500"/>
</dbReference>
<dbReference type="AlphaFoldDB" id="A0A5M6D1H4"/>
<protein>
    <submittedName>
        <fullName evidence="2">DUF3500 domain-containing protein</fullName>
    </submittedName>
</protein>
<evidence type="ECO:0000313" key="2">
    <source>
        <dbReference type="EMBL" id="KAA5541173.1"/>
    </source>
</evidence>
<sequence length="353" mass="40143">MKKLLGTCLFWFILMGSAWAQQPKARPPGTALQQKNMVQAAQAFLNSLTTDQQQKAVFTFTDEERFNWHYVPKQRQGLWLKDMTAQQRKLAMALLQVPLSEQGYGKAKAIIELEVILKALENRPPEDTYRDPDKYYFSFFGKPAAQEPWGWRVEGHHLSLNFSSVTGKVVSQTPAFMGSNPAIVPNGPHKGKQILKQEADLGFALLHSFSAEQLQKVIISEKAPNEILTGNARKAMLEKPVGILYTEMTPAQQKIFNQLLQTYLQIYRPDLAKALNQKVEKAGLHNMYFTWAGSKEPGLGNAHYYRIHSPVILIEYDNSQNNANHVHTVVRDLTNDFGEDALQSHYQKHQHKK</sequence>
<comment type="caution">
    <text evidence="2">The sequence shown here is derived from an EMBL/GenBank/DDBJ whole genome shotgun (WGS) entry which is preliminary data.</text>
</comment>
<dbReference type="EMBL" id="VWSF01000023">
    <property type="protein sequence ID" value="KAA5541173.1"/>
    <property type="molecule type" value="Genomic_DNA"/>
</dbReference>
<dbReference type="Proteomes" id="UP000323426">
    <property type="component" value="Unassembled WGS sequence"/>
</dbReference>
<dbReference type="RefSeq" id="WP_150091789.1">
    <property type="nucleotide sequence ID" value="NZ_VWSF01000023.1"/>
</dbReference>
<dbReference type="PANTHER" id="PTHR37489">
    <property type="entry name" value="DUF3500 DOMAIN-CONTAINING PROTEIN"/>
    <property type="match status" value="1"/>
</dbReference>
<name>A0A5M6D1H4_9BACT</name>
<keyword evidence="1" id="KW-0732">Signal</keyword>
<dbReference type="PANTHER" id="PTHR37489:SF1">
    <property type="entry name" value="DUF3500 DOMAIN-CONTAINING PROTEIN"/>
    <property type="match status" value="1"/>
</dbReference>
<evidence type="ECO:0000256" key="1">
    <source>
        <dbReference type="SAM" id="SignalP"/>
    </source>
</evidence>
<accession>A0A5M6D1H4</accession>
<evidence type="ECO:0000313" key="3">
    <source>
        <dbReference type="Proteomes" id="UP000323426"/>
    </source>
</evidence>
<reference evidence="2 3" key="1">
    <citation type="submission" date="2019-09" db="EMBL/GenBank/DDBJ databases">
        <title>Genome sequence and assembly of Adhaeribacter sp.</title>
        <authorList>
            <person name="Chhetri G."/>
        </authorList>
    </citation>
    <scope>NUCLEOTIDE SEQUENCE [LARGE SCALE GENOMIC DNA]</scope>
    <source>
        <strain evidence="2 3">DK36</strain>
    </source>
</reference>
<feature type="chain" id="PRO_5024410968" evidence="1">
    <location>
        <begin position="21"/>
        <end position="353"/>
    </location>
</feature>
<organism evidence="2 3">
    <name type="scientific">Adhaeribacter rhizoryzae</name>
    <dbReference type="NCBI Taxonomy" id="2607907"/>
    <lineage>
        <taxon>Bacteria</taxon>
        <taxon>Pseudomonadati</taxon>
        <taxon>Bacteroidota</taxon>
        <taxon>Cytophagia</taxon>
        <taxon>Cytophagales</taxon>
        <taxon>Hymenobacteraceae</taxon>
        <taxon>Adhaeribacter</taxon>
    </lineage>
</organism>